<sequence>MGPIALFDKSFLQSLSLDESVWFDQFFIPNISPLFYVETLADLDKEMSRGRTADQVVGNIAEKSPQLSGAPNVHHSELLLANLLGQPVSMSNRPIVAGGRPVESGGKRGVNIDISPEAKAFNRWQDGEYLQIEREFARAWRAHIKSLSFESSSDYAQKLGIDISQCKNMDDAFAAASQMVSISSKPYDLIAFIVKTIGIPPEYQREFVHRYQVSGFPPLNRYAPYAAHVIKVEVFFHICVSRGFISADRPSNKIDIAYLHYLPFCNIFISGDRLHRSTASLFLGKDQRFVWGPDLKTDLKRLNDHYLTLPQETKDRGVISFASKPPTEGGFLTAELWDMMSTSWRKKSENLAPLSSEANDKLLQHIKGFTDAPTLPSDQMPDPTEELDSLSIQRSIRRKRGSWYQVPKDLKNG</sequence>
<dbReference type="EMBL" id="CABVOU010000039">
    <property type="protein sequence ID" value="VVZ96393.1"/>
    <property type="molecule type" value="Genomic_DNA"/>
</dbReference>
<evidence type="ECO:0000313" key="3">
    <source>
        <dbReference type="Proteomes" id="UP000326725"/>
    </source>
</evidence>
<keyword evidence="3" id="KW-1185">Reference proteome</keyword>
<accession>A0A5K1I8A7</accession>
<reference evidence="2 3" key="1">
    <citation type="submission" date="2019-09" db="EMBL/GenBank/DDBJ databases">
        <authorList>
            <person name="Criscuolo A."/>
        </authorList>
    </citation>
    <scope>NUCLEOTIDE SEQUENCE [LARGE SCALE GENOMIC DNA]</scope>
    <source>
        <strain evidence="3">3(2)</strain>
    </source>
</reference>
<name>A0A5K1I8A7_9GAMM</name>
<organism evidence="2 3">
    <name type="scientific">Halomonas lysinitropha</name>
    <dbReference type="NCBI Taxonomy" id="2607506"/>
    <lineage>
        <taxon>Bacteria</taxon>
        <taxon>Pseudomonadati</taxon>
        <taxon>Pseudomonadota</taxon>
        <taxon>Gammaproteobacteria</taxon>
        <taxon>Oceanospirillales</taxon>
        <taxon>Halomonadaceae</taxon>
        <taxon>Halomonas</taxon>
    </lineage>
</organism>
<evidence type="ECO:0000313" key="2">
    <source>
        <dbReference type="EMBL" id="VVZ96393.1"/>
    </source>
</evidence>
<dbReference type="RefSeq" id="WP_192576499.1">
    <property type="nucleotide sequence ID" value="NZ_CABVOU010000039.1"/>
</dbReference>
<dbReference type="AlphaFoldDB" id="A0A5K1I8A7"/>
<proteinExistence type="predicted"/>
<feature type="region of interest" description="Disordered" evidence="1">
    <location>
        <begin position="370"/>
        <end position="392"/>
    </location>
</feature>
<evidence type="ECO:0000256" key="1">
    <source>
        <dbReference type="SAM" id="MobiDB-lite"/>
    </source>
</evidence>
<dbReference type="Proteomes" id="UP000326725">
    <property type="component" value="Unassembled WGS sequence"/>
</dbReference>
<protein>
    <submittedName>
        <fullName evidence="2">Uncharacterized protein</fullName>
    </submittedName>
</protein>
<gene>
    <name evidence="2" type="ORF">HALO32_02489</name>
</gene>